<evidence type="ECO:0000256" key="3">
    <source>
        <dbReference type="SAM" id="Coils"/>
    </source>
</evidence>
<sequence>MLQQTLQKGEQVLSKRRRGMAGLRQRMQEVKQKWENLEKAANSHQLKLQEASNFHQFNADTMELAGWLQDSYRLVSSDDFGHDEYSTQSLVKKHRAASEEIEKHRATVLGLRKLLSELGTEYRNQVDVQISIVELEQLFGEVVEVASLRSQWLQDALDVYKMFGEVNSCEVWIDEKEQWLMKMEIPQRLEDVEVVQHRFESLDQEMNSLMGRVLDVNQIVQQLLEGGHPSSSEVRACQDHLNSRWNRIVELVEQRKEQLTSVLRLQNYFLECNEVKSQIREKRKAMETSQCGSGELGGVLALQRKLSTMEAALVALEPKLVQLQQDAEVLATCHPSQAMEVLVHFEEISREWEALKRTLQGCEDSLTVASKLQQFIQDLDNFLTWLVKTQTAVATEELPSNLPEAERLLGLHASLKEEINRYEEDYNKIQAVSDLLSLEEADLPYLSLQQWLQKLEVGWNKLLQMWENRREVLVQSHIFHLFLRDVKQAEACLNNQESALAHVELPNTVQGVENAIKKHKDFLTTMEMNTQKVTIAVEAGESLIRLGNVFADRVQERISAIQKRCQRNMALAQKWLQRLKDHLQLQHFLQDCNEVSLYFILGIVMRSAC</sequence>
<keyword evidence="1" id="KW-0677">Repeat</keyword>
<evidence type="ECO:0000256" key="1">
    <source>
        <dbReference type="ARBA" id="ARBA00022737"/>
    </source>
</evidence>
<dbReference type="Proteomes" id="UP001162483">
    <property type="component" value="Unassembled WGS sequence"/>
</dbReference>
<dbReference type="InterPro" id="IPR002017">
    <property type="entry name" value="Spectrin_repeat"/>
</dbReference>
<accession>A0ABN9FLC0</accession>
<dbReference type="CDD" id="cd00176">
    <property type="entry name" value="SPEC"/>
    <property type="match status" value="4"/>
</dbReference>
<dbReference type="PANTHER" id="PTHR11915">
    <property type="entry name" value="SPECTRIN/FILAMIN RELATED CYTOSKELETAL PROTEIN"/>
    <property type="match status" value="1"/>
</dbReference>
<keyword evidence="3" id="KW-0175">Coiled coil</keyword>
<feature type="coiled-coil region" evidence="3">
    <location>
        <begin position="405"/>
        <end position="432"/>
    </location>
</feature>
<protein>
    <submittedName>
        <fullName evidence="5">Uncharacterized protein</fullName>
    </submittedName>
</protein>
<dbReference type="SMART" id="SM00150">
    <property type="entry name" value="SPEC"/>
    <property type="match status" value="5"/>
</dbReference>
<keyword evidence="2" id="KW-0009">Actin-binding</keyword>
<proteinExistence type="predicted"/>
<feature type="region of interest" description="Disordered" evidence="4">
    <location>
        <begin position="1"/>
        <end position="22"/>
    </location>
</feature>
<dbReference type="SUPFAM" id="SSF46966">
    <property type="entry name" value="Spectrin repeat"/>
    <property type="match status" value="5"/>
</dbReference>
<comment type="caution">
    <text evidence="5">The sequence shown here is derived from an EMBL/GenBank/DDBJ whole genome shotgun (WGS) entry which is preliminary data.</text>
</comment>
<evidence type="ECO:0000256" key="4">
    <source>
        <dbReference type="SAM" id="MobiDB-lite"/>
    </source>
</evidence>
<evidence type="ECO:0000313" key="5">
    <source>
        <dbReference type="EMBL" id="CAI9597353.1"/>
    </source>
</evidence>
<dbReference type="Pfam" id="PF00435">
    <property type="entry name" value="Spectrin"/>
    <property type="match status" value="5"/>
</dbReference>
<evidence type="ECO:0000313" key="6">
    <source>
        <dbReference type="Proteomes" id="UP001162483"/>
    </source>
</evidence>
<reference evidence="5" key="1">
    <citation type="submission" date="2023-05" db="EMBL/GenBank/DDBJ databases">
        <authorList>
            <person name="Stuckert A."/>
        </authorList>
    </citation>
    <scope>NUCLEOTIDE SEQUENCE</scope>
</reference>
<dbReference type="InterPro" id="IPR018159">
    <property type="entry name" value="Spectrin/alpha-actinin"/>
</dbReference>
<gene>
    <name evidence="5" type="ORF">SPARVUS_LOCUS12234052</name>
</gene>
<dbReference type="Gene3D" id="1.20.58.60">
    <property type="match status" value="3"/>
</dbReference>
<organism evidence="5 6">
    <name type="scientific">Staurois parvus</name>
    <dbReference type="NCBI Taxonomy" id="386267"/>
    <lineage>
        <taxon>Eukaryota</taxon>
        <taxon>Metazoa</taxon>
        <taxon>Chordata</taxon>
        <taxon>Craniata</taxon>
        <taxon>Vertebrata</taxon>
        <taxon>Euteleostomi</taxon>
        <taxon>Amphibia</taxon>
        <taxon>Batrachia</taxon>
        <taxon>Anura</taxon>
        <taxon>Neobatrachia</taxon>
        <taxon>Ranoidea</taxon>
        <taxon>Ranidae</taxon>
        <taxon>Staurois</taxon>
    </lineage>
</organism>
<dbReference type="EMBL" id="CATNWA010017018">
    <property type="protein sequence ID" value="CAI9597353.1"/>
    <property type="molecule type" value="Genomic_DNA"/>
</dbReference>
<name>A0ABN9FLC0_9NEOB</name>
<evidence type="ECO:0000256" key="2">
    <source>
        <dbReference type="ARBA" id="ARBA00023203"/>
    </source>
</evidence>
<keyword evidence="6" id="KW-1185">Reference proteome</keyword>